<protein>
    <recommendedName>
        <fullName evidence="2">DUF6383 domain-containing protein</fullName>
    </recommendedName>
</protein>
<dbReference type="Proteomes" id="UP000644010">
    <property type="component" value="Unassembled WGS sequence"/>
</dbReference>
<dbReference type="RefSeq" id="WP_186960476.1">
    <property type="nucleotide sequence ID" value="NZ_JACOOI010000020.1"/>
</dbReference>
<name>A0ABR7E4F6_9BACT</name>
<sequence length="1526" mass="167454">MNKKFSTLFAAFLVASSSFSIFAQNAVPAWYKTGADTYKADFEDPTADELKEAAKFDLLNRGALKYVNDQTVGYWNYILPLQDVNVGTLIPGVFVAFDSAAGNVAGGQYVSGDKLYDNVNQPQYGVITQGNITYLGVRPTETRQGRVEFTFDTRGLSDATSFHFFISRLKNDDVNRHLVWKIASAKAYKLDGTGAQELPYNEKYQGGFTIDKDGVEVDGVKTPDAYKVMFNMANSGEVDIDNSIVHIVLESELSEPDENATDNTLEPVTLFSSVNLDFVRPDVEIVYEEEKEFRVGVNRSTECEASEMDVKIWKFNDKMAGAATPHHVEATYLKLNVKAPIVLEKIGNTAVTAGNFAQATEADGSRSFYVRAGLFNSYNPVDWSNVKVVYHVEPGTVKDQWELADYMFATTTASSTDTAFVRHSVDARGTFKFGDDLVFTKYEEVLETSIDFTYLPKFILDCAEGSGPVPEAAVRMEAMAPCDGGALNLELLTPADPGSTDRWEDKIEFLGFNWYFEGELVAGFKHTRCIPDAAIDCLGNLNEDWTVKAAFHFASENMNIDQDEAYNIEEKWGLSATLNTQDDCEGYSGQDLINLGEVYYPGVLTTSARTQHVWTNWKGVETEDGVVATVSSTLANVMNITDGLLAAADRNSGESGLIGYISEAVKGGAEVFAAPYFTNKDSYVWGIGGSSRNHVVHVYATGLKPDADDPNFTTIRLYKQAMEIGEREVVQDKNFYFSTEYANAVWNRGDVGGLEPQPGSVWRGESAGDTLYIRVPYKQANLDALKNNGIAVKVRYTPQAKFDLVPTEEILTDMAQFGLLTNDAGDGKANHPGWEKELTGFNQFNVVGSVFKGLVSTLTGDKPVGAYTSLLGNIQNLDEFEHGEYDSNVFRDLYTKNYATYYLGQEQCYEVKDGTFVIAGLNLVAPVTVETSMSNKIGAFDHDTTVIIGTLDAGKLIPNKYGELLAYVKSTFKPSDKAGIVPDTIHSAIDNKDFIYNYVNDTVRLYPMQIKDQISWTYVYGLDEKYADKDVENNKGQTNSYTNLFYIYGAYRNDTVATRIYGDVKQPELYFAATADTKAAKLAKLDFGAVTFIDDDIAATKQIYLIGKDLPAIDPTEEVSKVIAISPAGALIASTEGKNQAEYVSEAIIPVSIDLLADKSDHDLVADVLAASTLCNCTVDLPVNYSPVLGAPVVDTKYLSDNINGSKAEFRWSAVPGAHYYKVELGQYEKQNTSKNIFISEVKAEEGTIMVELFNGTGEVINPLLHHNYKLTIMKNGAEYKTMDVISTNTHLNEAYKAEAFDVDADLSPANTYTVLLKEGGKQIDIFEFTNTTRLSRDEKDGLEENTGAFNKNDWNPDFGSLPVASYMEESDKWDFLFVQGIESEEVGPTSTSIRAINLQPKTEYAVRVTAYSYSPSIVKSASSDIAEFGTSIFTEPVTGDMQFDEDSYSPPVGNEDITVDGFNVFGGVGSVTIQGAANKTVVVTNVLGQTIARTVLSSDNATISAPAGIVVVAVEGESAVKTVVK</sequence>
<dbReference type="InterPro" id="IPR045963">
    <property type="entry name" value="DUF6383"/>
</dbReference>
<proteinExistence type="predicted"/>
<accession>A0ABR7E4F6</accession>
<dbReference type="Pfam" id="PF19910">
    <property type="entry name" value="DUF6383"/>
    <property type="match status" value="1"/>
</dbReference>
<feature type="chain" id="PRO_5045244193" description="DUF6383 domain-containing protein" evidence="1">
    <location>
        <begin position="24"/>
        <end position="1526"/>
    </location>
</feature>
<evidence type="ECO:0000313" key="4">
    <source>
        <dbReference type="Proteomes" id="UP000644010"/>
    </source>
</evidence>
<feature type="domain" description="DUF6383" evidence="2">
    <location>
        <begin position="1452"/>
        <end position="1525"/>
    </location>
</feature>
<evidence type="ECO:0000259" key="2">
    <source>
        <dbReference type="Pfam" id="PF19910"/>
    </source>
</evidence>
<organism evidence="3 4">
    <name type="scientific">Parabacteroides segnis</name>
    <dbReference type="NCBI Taxonomy" id="2763058"/>
    <lineage>
        <taxon>Bacteria</taxon>
        <taxon>Pseudomonadati</taxon>
        <taxon>Bacteroidota</taxon>
        <taxon>Bacteroidia</taxon>
        <taxon>Bacteroidales</taxon>
        <taxon>Tannerellaceae</taxon>
        <taxon>Parabacteroides</taxon>
    </lineage>
</organism>
<evidence type="ECO:0000256" key="1">
    <source>
        <dbReference type="SAM" id="SignalP"/>
    </source>
</evidence>
<reference evidence="3 4" key="1">
    <citation type="submission" date="2020-08" db="EMBL/GenBank/DDBJ databases">
        <title>Genome public.</title>
        <authorList>
            <person name="Liu C."/>
            <person name="Sun Q."/>
        </authorList>
    </citation>
    <scope>NUCLEOTIDE SEQUENCE [LARGE SCALE GENOMIC DNA]</scope>
    <source>
        <strain evidence="3 4">BX2</strain>
    </source>
</reference>
<dbReference type="EMBL" id="JACOOI010000020">
    <property type="protein sequence ID" value="MBC5644626.1"/>
    <property type="molecule type" value="Genomic_DNA"/>
</dbReference>
<keyword evidence="4" id="KW-1185">Reference proteome</keyword>
<feature type="signal peptide" evidence="1">
    <location>
        <begin position="1"/>
        <end position="23"/>
    </location>
</feature>
<comment type="caution">
    <text evidence="3">The sequence shown here is derived from an EMBL/GenBank/DDBJ whole genome shotgun (WGS) entry which is preliminary data.</text>
</comment>
<gene>
    <name evidence="3" type="ORF">H8S77_17235</name>
</gene>
<keyword evidence="1" id="KW-0732">Signal</keyword>
<evidence type="ECO:0000313" key="3">
    <source>
        <dbReference type="EMBL" id="MBC5644626.1"/>
    </source>
</evidence>